<organism evidence="2 3">
    <name type="scientific">Thioalkalivibrio nitratireducens (strain DSM 14787 / UNIQEM 213 / ALEN2)</name>
    <dbReference type="NCBI Taxonomy" id="1255043"/>
    <lineage>
        <taxon>Bacteria</taxon>
        <taxon>Pseudomonadati</taxon>
        <taxon>Pseudomonadota</taxon>
        <taxon>Gammaproteobacteria</taxon>
        <taxon>Chromatiales</taxon>
        <taxon>Ectothiorhodospiraceae</taxon>
        <taxon>Thioalkalivibrio</taxon>
    </lineage>
</organism>
<keyword evidence="3" id="KW-1185">Reference proteome</keyword>
<dbReference type="STRING" id="1255043.TVNIR_1294"/>
<proteinExistence type="predicted"/>
<gene>
    <name evidence="2" type="ordered locus">TVNIR_1294</name>
</gene>
<dbReference type="PATRIC" id="fig|1255043.3.peg.1307"/>
<reference evidence="2" key="1">
    <citation type="submission" date="2015-12" db="EMBL/GenBank/DDBJ databases">
        <authorList>
            <person name="Tikhonova T.V."/>
            <person name="Pavlov A.R."/>
            <person name="Beletsky A.V."/>
            <person name="Mardanov A.V."/>
            <person name="Sorokin D.Y."/>
            <person name="Ravin N.V."/>
            <person name="Popov V.O."/>
        </authorList>
    </citation>
    <scope>NUCLEOTIDE SEQUENCE</scope>
    <source>
        <strain evidence="2">DSM 14787</strain>
    </source>
</reference>
<dbReference type="KEGG" id="tni:TVNIR_1294"/>
<dbReference type="Proteomes" id="UP000010809">
    <property type="component" value="Chromosome"/>
</dbReference>
<dbReference type="AlphaFoldDB" id="L0DVD3"/>
<dbReference type="HOGENOM" id="CLU_2412250_0_0_6"/>
<dbReference type="EMBL" id="CP003989">
    <property type="protein sequence ID" value="AGA32967.1"/>
    <property type="molecule type" value="Genomic_DNA"/>
</dbReference>
<evidence type="ECO:0000256" key="1">
    <source>
        <dbReference type="SAM" id="MobiDB-lite"/>
    </source>
</evidence>
<protein>
    <submittedName>
        <fullName evidence="2">Uncharacterized protein</fullName>
    </submittedName>
</protein>
<accession>L0DVD3</accession>
<feature type="region of interest" description="Disordered" evidence="1">
    <location>
        <begin position="1"/>
        <end position="56"/>
    </location>
</feature>
<name>L0DVD3_THIND</name>
<evidence type="ECO:0000313" key="2">
    <source>
        <dbReference type="EMBL" id="AGA32967.1"/>
    </source>
</evidence>
<evidence type="ECO:0000313" key="3">
    <source>
        <dbReference type="Proteomes" id="UP000010809"/>
    </source>
</evidence>
<feature type="compositionally biased region" description="Basic residues" evidence="1">
    <location>
        <begin position="8"/>
        <end position="24"/>
    </location>
</feature>
<sequence length="92" mass="10525">MPRDCAHRPRPHLRALCRRSRHSMQRPFAPQARQTPDPHPHATTPPAPGARPTPGMLCLRHNQQGCAPLPRRLCRRRMHARAVDPHRPPRPA</sequence>